<accession>A0A8J3H3D3</accession>
<dbReference type="Proteomes" id="UP000611500">
    <property type="component" value="Unassembled WGS sequence"/>
</dbReference>
<organism evidence="2 3">
    <name type="scientific">Pseudodonghicola xiamenensis</name>
    <dbReference type="NCBI Taxonomy" id="337702"/>
    <lineage>
        <taxon>Bacteria</taxon>
        <taxon>Pseudomonadati</taxon>
        <taxon>Pseudomonadota</taxon>
        <taxon>Alphaproteobacteria</taxon>
        <taxon>Rhodobacterales</taxon>
        <taxon>Paracoccaceae</taxon>
        <taxon>Pseudodonghicola</taxon>
    </lineage>
</organism>
<comment type="caution">
    <text evidence="2">The sequence shown here is derived from an EMBL/GenBank/DDBJ whole genome shotgun (WGS) entry which is preliminary data.</text>
</comment>
<dbReference type="EMBL" id="BNAP01000002">
    <property type="protein sequence ID" value="GHG82412.1"/>
    <property type="molecule type" value="Genomic_DNA"/>
</dbReference>
<reference evidence="2" key="1">
    <citation type="journal article" date="2014" name="Int. J. Syst. Evol. Microbiol.">
        <title>Complete genome sequence of Corynebacterium casei LMG S-19264T (=DSM 44701T), isolated from a smear-ripened cheese.</title>
        <authorList>
            <consortium name="US DOE Joint Genome Institute (JGI-PGF)"/>
            <person name="Walter F."/>
            <person name="Albersmeier A."/>
            <person name="Kalinowski J."/>
            <person name="Ruckert C."/>
        </authorList>
    </citation>
    <scope>NUCLEOTIDE SEQUENCE</scope>
    <source>
        <strain evidence="2">CGMCC 1.7081</strain>
    </source>
</reference>
<name>A0A8J3H3D3_9RHOB</name>
<protein>
    <submittedName>
        <fullName evidence="2">Uncharacterized protein</fullName>
    </submittedName>
</protein>
<feature type="region of interest" description="Disordered" evidence="1">
    <location>
        <begin position="1"/>
        <end position="21"/>
    </location>
</feature>
<gene>
    <name evidence="2" type="ORF">GCM10010961_06920</name>
</gene>
<sequence>MVALANTVERPEASAADYDPTFNPDGHGLLWELTKDAASIALLEDSNAAGNKSA</sequence>
<evidence type="ECO:0000256" key="1">
    <source>
        <dbReference type="SAM" id="MobiDB-lite"/>
    </source>
</evidence>
<evidence type="ECO:0000313" key="3">
    <source>
        <dbReference type="Proteomes" id="UP000611500"/>
    </source>
</evidence>
<evidence type="ECO:0000313" key="2">
    <source>
        <dbReference type="EMBL" id="GHG82412.1"/>
    </source>
</evidence>
<proteinExistence type="predicted"/>
<reference evidence="2" key="2">
    <citation type="submission" date="2020-09" db="EMBL/GenBank/DDBJ databases">
        <authorList>
            <person name="Sun Q."/>
            <person name="Zhou Y."/>
        </authorList>
    </citation>
    <scope>NUCLEOTIDE SEQUENCE</scope>
    <source>
        <strain evidence="2">CGMCC 1.7081</strain>
    </source>
</reference>
<keyword evidence="3" id="KW-1185">Reference proteome</keyword>
<dbReference type="AlphaFoldDB" id="A0A8J3H3D3"/>